<sequence length="118" mass="13602">MAPEIPCGHLEINDHYLKLPARDLQLLGRELIPEVLPGHLRLPARDQKFLDLRLKLPDQDPKYISQLLDKYSELSARNLKLLADNTRRITNDQHLKSTARDLKFLGQQLTPEITCPET</sequence>
<dbReference type="EMBL" id="OZ023718">
    <property type="protein sequence ID" value="CAK9867978.1"/>
    <property type="molecule type" value="Genomic_DNA"/>
</dbReference>
<reference evidence="1" key="1">
    <citation type="submission" date="2024-03" db="EMBL/GenBank/DDBJ databases">
        <authorList>
            <consortium name="ELIXIR-Norway"/>
            <consortium name="Elixir Norway"/>
        </authorList>
    </citation>
    <scope>NUCLEOTIDE SEQUENCE</scope>
</reference>
<organism evidence="1 2">
    <name type="scientific">Sphagnum jensenii</name>
    <dbReference type="NCBI Taxonomy" id="128206"/>
    <lineage>
        <taxon>Eukaryota</taxon>
        <taxon>Viridiplantae</taxon>
        <taxon>Streptophyta</taxon>
        <taxon>Embryophyta</taxon>
        <taxon>Bryophyta</taxon>
        <taxon>Sphagnophytina</taxon>
        <taxon>Sphagnopsida</taxon>
        <taxon>Sphagnales</taxon>
        <taxon>Sphagnaceae</taxon>
        <taxon>Sphagnum</taxon>
    </lineage>
</organism>
<protein>
    <submittedName>
        <fullName evidence="1">Uncharacterized protein</fullName>
    </submittedName>
</protein>
<name>A0ABP1AZH2_9BRYO</name>
<dbReference type="Proteomes" id="UP001497522">
    <property type="component" value="Chromosome 17"/>
</dbReference>
<evidence type="ECO:0000313" key="1">
    <source>
        <dbReference type="EMBL" id="CAK9867978.1"/>
    </source>
</evidence>
<evidence type="ECO:0000313" key="2">
    <source>
        <dbReference type="Proteomes" id="UP001497522"/>
    </source>
</evidence>
<accession>A0ABP1AZH2</accession>
<proteinExistence type="predicted"/>
<gene>
    <name evidence="1" type="ORF">CSSPJE1EN2_LOCUS10973</name>
</gene>
<keyword evidence="2" id="KW-1185">Reference proteome</keyword>